<organism evidence="5">
    <name type="scientific">Thermogemmatispora argillosa</name>
    <dbReference type="NCBI Taxonomy" id="2045280"/>
    <lineage>
        <taxon>Bacteria</taxon>
        <taxon>Bacillati</taxon>
        <taxon>Chloroflexota</taxon>
        <taxon>Ktedonobacteria</taxon>
        <taxon>Thermogemmatisporales</taxon>
        <taxon>Thermogemmatisporaceae</taxon>
        <taxon>Thermogemmatispora</taxon>
    </lineage>
</organism>
<dbReference type="InterPro" id="IPR001613">
    <property type="entry name" value="Flavin_amine_oxidase"/>
</dbReference>
<dbReference type="PANTHER" id="PTHR10742:SF410">
    <property type="entry name" value="LYSINE-SPECIFIC HISTONE DEMETHYLASE 2"/>
    <property type="match status" value="1"/>
</dbReference>
<dbReference type="SUPFAM" id="SSF54373">
    <property type="entry name" value="FAD-linked reductases, C-terminal domain"/>
    <property type="match status" value="1"/>
</dbReference>
<evidence type="ECO:0000313" key="5">
    <source>
        <dbReference type="EMBL" id="BBH92927.1"/>
    </source>
</evidence>
<dbReference type="GO" id="GO:0016491">
    <property type="term" value="F:oxidoreductase activity"/>
    <property type="evidence" value="ECO:0007669"/>
    <property type="project" value="UniProtKB-KW"/>
</dbReference>
<dbReference type="Gene3D" id="3.90.660.10">
    <property type="match status" value="1"/>
</dbReference>
<protein>
    <recommendedName>
        <fullName evidence="4">Amine oxidase domain-containing protein</fullName>
    </recommendedName>
</protein>
<sequence length="468" mass="51608">MPRIAIVGAGIAGLVAALTLQDAGLTCSLYEASDRIGGRIRSDTSTWRSGAVSEGCGEFIDADHEMMHSLIRRFGLSTLSLERGRAPRIFYFFNRYYREDELIEPLQAVAAVLQEQLQEIGPVTTYQQHTDAGWRFDHLSAYEWIERFVEGGHRSPVGRLLDIMCSGYYGLDTSEQSSLNLIYMFAPRDLARGSTSGAPQRESCRIRGGNEQLPRAIARSLPEGSIHLRHRLVAIERCGRHEVALRFVTPGGPLEVRCEHVILTLPFTILRQVDYRRADFSPLKQRAIEELGYGTVSKLFLEFDQPYWYSAGPWPLPHNGFIVTDLDIQTLWDVAYGQGVSGGLLLSYTSGSRGAAFGAPTSYGTAAESEVVRRAAASCLQQLEGIFPGISAHYTGQAALSYSTGDPHLLGSYSCWRTGQYTLFGGYEGAREGPIHFAGEHCSVAFQGDMEGAAREGVRAAQEIIEDY</sequence>
<keyword evidence="2" id="KW-0560">Oxidoreductase</keyword>
<dbReference type="PRINTS" id="PR00757">
    <property type="entry name" value="AMINEOXDASEF"/>
</dbReference>
<evidence type="ECO:0000259" key="4">
    <source>
        <dbReference type="Pfam" id="PF01593"/>
    </source>
</evidence>
<dbReference type="Gene3D" id="1.10.405.10">
    <property type="entry name" value="Guanine Nucleotide Dissociation Inhibitor, domain 1"/>
    <property type="match status" value="1"/>
</dbReference>
<dbReference type="Pfam" id="PF01593">
    <property type="entry name" value="Amino_oxidase"/>
    <property type="match status" value="1"/>
</dbReference>
<accession>A0A455SX09</accession>
<evidence type="ECO:0000256" key="1">
    <source>
        <dbReference type="ARBA" id="ARBA00001974"/>
    </source>
</evidence>
<evidence type="ECO:0000256" key="2">
    <source>
        <dbReference type="ARBA" id="ARBA00023002"/>
    </source>
</evidence>
<dbReference type="PANTHER" id="PTHR10742">
    <property type="entry name" value="FLAVIN MONOAMINE OXIDASE"/>
    <property type="match status" value="1"/>
</dbReference>
<dbReference type="InterPro" id="IPR036188">
    <property type="entry name" value="FAD/NAD-bd_sf"/>
</dbReference>
<comment type="cofactor">
    <cofactor evidence="1">
        <name>FAD</name>
        <dbReference type="ChEBI" id="CHEBI:57692"/>
    </cofactor>
</comment>
<evidence type="ECO:0000256" key="3">
    <source>
        <dbReference type="PIRSR" id="PIRSR601613-1"/>
    </source>
</evidence>
<dbReference type="AlphaFoldDB" id="A0A455SX09"/>
<dbReference type="SUPFAM" id="SSF51905">
    <property type="entry name" value="FAD/NAD(P)-binding domain"/>
    <property type="match status" value="1"/>
</dbReference>
<proteinExistence type="predicted"/>
<dbReference type="InterPro" id="IPR050281">
    <property type="entry name" value="Flavin_monoamine_oxidase"/>
</dbReference>
<feature type="binding site" evidence="3">
    <location>
        <position position="348"/>
    </location>
    <ligand>
        <name>substrate</name>
    </ligand>
</feature>
<name>A0A455SX09_9CHLR</name>
<feature type="domain" description="Amine oxidase" evidence="4">
    <location>
        <begin position="11"/>
        <end position="465"/>
    </location>
</feature>
<dbReference type="InterPro" id="IPR002937">
    <property type="entry name" value="Amino_oxidase"/>
</dbReference>
<dbReference type="EMBL" id="AP019377">
    <property type="protein sequence ID" value="BBH92927.1"/>
    <property type="molecule type" value="Genomic_DNA"/>
</dbReference>
<gene>
    <name evidence="5" type="ORF">KTA_11260</name>
</gene>
<reference evidence="5" key="1">
    <citation type="submission" date="2018-12" db="EMBL/GenBank/DDBJ databases">
        <title>Novel natural products biosynthetic potential of the class Ktedonobacteria.</title>
        <authorList>
            <person name="Zheng Y."/>
            <person name="Saitou A."/>
            <person name="Wang C.M."/>
            <person name="Toyoda A."/>
            <person name="Minakuchi Y."/>
            <person name="Sekiguchi Y."/>
            <person name="Ueda K."/>
            <person name="Takano H."/>
            <person name="Sakai Y."/>
            <person name="Yokota A."/>
            <person name="Yabe S."/>
        </authorList>
    </citation>
    <scope>NUCLEOTIDE SEQUENCE</scope>
    <source>
        <strain evidence="5">A3-2</strain>
    </source>
</reference>
<dbReference type="Gene3D" id="3.50.50.60">
    <property type="entry name" value="FAD/NAD(P)-binding domain"/>
    <property type="match status" value="1"/>
</dbReference>
<feature type="binding site" evidence="3">
    <location>
        <begin position="31"/>
        <end position="32"/>
    </location>
    <ligand>
        <name>FAD</name>
        <dbReference type="ChEBI" id="CHEBI:57692"/>
    </ligand>
</feature>